<gene>
    <name evidence="2" type="ORF">CLSPO_c20590</name>
</gene>
<evidence type="ECO:0000259" key="1">
    <source>
        <dbReference type="SMART" id="SM00966"/>
    </source>
</evidence>
<feature type="domain" description="SpoVT-AbrB" evidence="1">
    <location>
        <begin position="38"/>
        <end position="82"/>
    </location>
</feature>
<dbReference type="Pfam" id="PF04014">
    <property type="entry name" value="MazE_antitoxin"/>
    <property type="match status" value="1"/>
</dbReference>
<organism evidence="2 3">
    <name type="scientific">Clostridium sporogenes</name>
    <dbReference type="NCBI Taxonomy" id="1509"/>
    <lineage>
        <taxon>Bacteria</taxon>
        <taxon>Bacillati</taxon>
        <taxon>Bacillota</taxon>
        <taxon>Clostridia</taxon>
        <taxon>Eubacteriales</taxon>
        <taxon>Clostridiaceae</taxon>
        <taxon>Clostridium</taxon>
    </lineage>
</organism>
<dbReference type="EMBL" id="CP009225">
    <property type="protein sequence ID" value="AKC62779.1"/>
    <property type="molecule type" value="Genomic_DNA"/>
</dbReference>
<dbReference type="KEGG" id="cld:CLSPO_c20590"/>
<dbReference type="Proteomes" id="UP000033052">
    <property type="component" value="Chromosome"/>
</dbReference>
<sequence>MTKYSYKSMLSITSITSNTERKINMNKKASEDKYMGSVKVGPKGQIVIPKEVRDMFDISSGDTLILLADAKKGIAIERYEIFSKIADAIFAGKAREIYPSESEEDSLIFAKEIKKFSESEGEHDE</sequence>
<dbReference type="SMART" id="SM00966">
    <property type="entry name" value="SpoVT_AbrB"/>
    <property type="match status" value="1"/>
</dbReference>
<accession>A0A7U4JP77</accession>
<dbReference type="GO" id="GO:0003677">
    <property type="term" value="F:DNA binding"/>
    <property type="evidence" value="ECO:0007669"/>
    <property type="project" value="InterPro"/>
</dbReference>
<dbReference type="InterPro" id="IPR037914">
    <property type="entry name" value="SpoVT-AbrB_sf"/>
</dbReference>
<dbReference type="AlphaFoldDB" id="A0A7U4JP77"/>
<dbReference type="SUPFAM" id="SSF89447">
    <property type="entry name" value="AbrB/MazE/MraZ-like"/>
    <property type="match status" value="1"/>
</dbReference>
<evidence type="ECO:0000313" key="2">
    <source>
        <dbReference type="EMBL" id="AKC62779.1"/>
    </source>
</evidence>
<protein>
    <submittedName>
        <fullName evidence="2">Transcriptional regulator, AbrB family</fullName>
    </submittedName>
</protein>
<dbReference type="NCBIfam" id="TIGR01439">
    <property type="entry name" value="lp_hng_hel_AbrB"/>
    <property type="match status" value="1"/>
</dbReference>
<evidence type="ECO:0000313" key="3">
    <source>
        <dbReference type="Proteomes" id="UP000033052"/>
    </source>
</evidence>
<dbReference type="PANTHER" id="PTHR34860:SF6">
    <property type="entry name" value="REPRESSOR-LIKE PROTEIN SSO7C3"/>
    <property type="match status" value="1"/>
</dbReference>
<dbReference type="InterPro" id="IPR007159">
    <property type="entry name" value="SpoVT-AbrB_dom"/>
</dbReference>
<dbReference type="InterPro" id="IPR052975">
    <property type="entry name" value="Repressor-like_regulatory"/>
</dbReference>
<name>A0A7U4JP77_CLOSG</name>
<dbReference type="Gene3D" id="2.10.260.10">
    <property type="match status" value="1"/>
</dbReference>
<proteinExistence type="predicted"/>
<reference evidence="2 3" key="1">
    <citation type="journal article" date="2015" name="PLoS ONE">
        <title>A universal mariner transposon system for forward genetic studies in the genus clostridium.</title>
        <authorList>
            <person name="Zhang Y."/>
            <person name="Grosse-Honebrink A."/>
            <person name="Minton N.P."/>
        </authorList>
    </citation>
    <scope>NUCLEOTIDE SEQUENCE [LARGE SCALE GENOMIC DNA]</scope>
    <source>
        <strain evidence="2 3">NCIMB 10696</strain>
    </source>
</reference>
<dbReference type="PANTHER" id="PTHR34860">
    <property type="entry name" value="REPRESSOR-LIKE PROTEIN SSO7C3"/>
    <property type="match status" value="1"/>
</dbReference>